<dbReference type="EMBL" id="VDCV01000001">
    <property type="protein sequence ID" value="KAB5574291.1"/>
    <property type="molecule type" value="Genomic_DNA"/>
</dbReference>
<gene>
    <name evidence="1" type="ORF">DKX38_001485</name>
</gene>
<comment type="caution">
    <text evidence="1">The sequence shown here is derived from an EMBL/GenBank/DDBJ whole genome shotgun (WGS) entry which is preliminary data.</text>
</comment>
<organism evidence="1 2">
    <name type="scientific">Salix brachista</name>
    <dbReference type="NCBI Taxonomy" id="2182728"/>
    <lineage>
        <taxon>Eukaryota</taxon>
        <taxon>Viridiplantae</taxon>
        <taxon>Streptophyta</taxon>
        <taxon>Embryophyta</taxon>
        <taxon>Tracheophyta</taxon>
        <taxon>Spermatophyta</taxon>
        <taxon>Magnoliopsida</taxon>
        <taxon>eudicotyledons</taxon>
        <taxon>Gunneridae</taxon>
        <taxon>Pentapetalae</taxon>
        <taxon>rosids</taxon>
        <taxon>fabids</taxon>
        <taxon>Malpighiales</taxon>
        <taxon>Salicaceae</taxon>
        <taxon>Saliceae</taxon>
        <taxon>Salix</taxon>
    </lineage>
</organism>
<accession>A0A5N5P6C3</accession>
<dbReference type="PANTHER" id="PTHR34808">
    <property type="entry name" value="EXPRESSED PROTEIN"/>
    <property type="match status" value="1"/>
</dbReference>
<sequence>MGQQKVSRLVKVSRAGVVTYKNTYTANTSKMKARGWPKYKSVREATGKNIGASLGGDGIQPNFSASKVLASGFLMANICCSIEMEPRTLSEGQLSHAREVAADVAQKMGPKEASAVFINGLRPVVSIKEMSEVEGNGDRDDHKVAECEEKTAEIIDRPCQCSCNPKDKESLDHHLDLKEPLSAPF</sequence>
<proteinExistence type="predicted"/>
<dbReference type="PANTHER" id="PTHR34808:SF5">
    <property type="entry name" value="SMP DOMAIN-CONTAINING PROTEIN"/>
    <property type="match status" value="1"/>
</dbReference>
<evidence type="ECO:0000313" key="1">
    <source>
        <dbReference type="EMBL" id="KAB5574291.1"/>
    </source>
</evidence>
<keyword evidence="2" id="KW-1185">Reference proteome</keyword>
<dbReference type="Proteomes" id="UP000326939">
    <property type="component" value="Chromosome 1"/>
</dbReference>
<dbReference type="AlphaFoldDB" id="A0A5N5P6C3"/>
<name>A0A5N5P6C3_9ROSI</name>
<protein>
    <submittedName>
        <fullName evidence="1">Uncharacterized protein</fullName>
    </submittedName>
</protein>
<evidence type="ECO:0000313" key="2">
    <source>
        <dbReference type="Proteomes" id="UP000326939"/>
    </source>
</evidence>
<reference evidence="2" key="1">
    <citation type="journal article" date="2019" name="Gigascience">
        <title>De novo genome assembly of the endangered Acer yangbiense, a plant species with extremely small populations endemic to Yunnan Province, China.</title>
        <authorList>
            <person name="Yang J."/>
            <person name="Wariss H.M."/>
            <person name="Tao L."/>
            <person name="Zhang R."/>
            <person name="Yun Q."/>
            <person name="Hollingsworth P."/>
            <person name="Dao Z."/>
            <person name="Luo G."/>
            <person name="Guo H."/>
            <person name="Ma Y."/>
            <person name="Sun W."/>
        </authorList>
    </citation>
    <scope>NUCLEOTIDE SEQUENCE [LARGE SCALE GENOMIC DNA]</scope>
    <source>
        <strain evidence="2">cv. br00</strain>
    </source>
</reference>